<sequence length="141" mass="14886">MVASDDRGQALTLEAVVGAILMLAAIGFALQMTAVTPLSASTSSQHIENQLQSTSEGVLDTAADTGALREAVLYWNETTGEFHGNADPFCGRGRPRTPSVTRSRMRLGRGTSPTTSSSTTAPATASRHSRWCGKDSQATMR</sequence>
<organism evidence="3 4">
    <name type="scientific">Halovenus salina</name>
    <dbReference type="NCBI Taxonomy" id="1510225"/>
    <lineage>
        <taxon>Archaea</taxon>
        <taxon>Methanobacteriati</taxon>
        <taxon>Methanobacteriota</taxon>
        <taxon>Stenosarchaea group</taxon>
        <taxon>Halobacteria</taxon>
        <taxon>Halobacteriales</taxon>
        <taxon>Haloarculaceae</taxon>
        <taxon>Halovenus</taxon>
    </lineage>
</organism>
<accession>A0ABD5VZS0</accession>
<evidence type="ECO:0000313" key="4">
    <source>
        <dbReference type="Proteomes" id="UP001596445"/>
    </source>
</evidence>
<keyword evidence="2" id="KW-0812">Transmembrane</keyword>
<name>A0ABD5VZS0_9EURY</name>
<dbReference type="EMBL" id="JBHSZI010000001">
    <property type="protein sequence ID" value="MFC7057446.1"/>
    <property type="molecule type" value="Genomic_DNA"/>
</dbReference>
<keyword evidence="2" id="KW-0472">Membrane</keyword>
<evidence type="ECO:0000256" key="2">
    <source>
        <dbReference type="SAM" id="Phobius"/>
    </source>
</evidence>
<dbReference type="Proteomes" id="UP001596445">
    <property type="component" value="Unassembled WGS sequence"/>
</dbReference>
<reference evidence="3 4" key="1">
    <citation type="journal article" date="2019" name="Int. J. Syst. Evol. Microbiol.">
        <title>The Global Catalogue of Microorganisms (GCM) 10K type strain sequencing project: providing services to taxonomists for standard genome sequencing and annotation.</title>
        <authorList>
            <consortium name="The Broad Institute Genomics Platform"/>
            <consortium name="The Broad Institute Genome Sequencing Center for Infectious Disease"/>
            <person name="Wu L."/>
            <person name="Ma J."/>
        </authorList>
    </citation>
    <scope>NUCLEOTIDE SEQUENCE [LARGE SCALE GENOMIC DNA]</scope>
    <source>
        <strain evidence="3 4">JCM 30072</strain>
    </source>
</reference>
<evidence type="ECO:0008006" key="5">
    <source>
        <dbReference type="Google" id="ProtNLM"/>
    </source>
</evidence>
<dbReference type="InterPro" id="IPR055712">
    <property type="entry name" value="DUF7288"/>
</dbReference>
<keyword evidence="2" id="KW-1133">Transmembrane helix</keyword>
<dbReference type="RefSeq" id="WP_382184228.1">
    <property type="nucleotide sequence ID" value="NZ_JBHSZI010000001.1"/>
</dbReference>
<evidence type="ECO:0000256" key="1">
    <source>
        <dbReference type="SAM" id="MobiDB-lite"/>
    </source>
</evidence>
<dbReference type="AlphaFoldDB" id="A0ABD5VZS0"/>
<keyword evidence="4" id="KW-1185">Reference proteome</keyword>
<feature type="region of interest" description="Disordered" evidence="1">
    <location>
        <begin position="86"/>
        <end position="141"/>
    </location>
</feature>
<gene>
    <name evidence="3" type="ORF">ACFQQG_03745</name>
</gene>
<dbReference type="Pfam" id="PF23959">
    <property type="entry name" value="DUF7288"/>
    <property type="match status" value="1"/>
</dbReference>
<evidence type="ECO:0000313" key="3">
    <source>
        <dbReference type="EMBL" id="MFC7057446.1"/>
    </source>
</evidence>
<proteinExistence type="predicted"/>
<comment type="caution">
    <text evidence="3">The sequence shown here is derived from an EMBL/GenBank/DDBJ whole genome shotgun (WGS) entry which is preliminary data.</text>
</comment>
<feature type="transmembrane region" description="Helical" evidence="2">
    <location>
        <begin position="12"/>
        <end position="34"/>
    </location>
</feature>
<feature type="compositionally biased region" description="Low complexity" evidence="1">
    <location>
        <begin position="111"/>
        <end position="126"/>
    </location>
</feature>
<protein>
    <recommendedName>
        <fullName evidence="5">Flagellin N-terminal-like domain-containing protein</fullName>
    </recommendedName>
</protein>